<organism evidence="2 3">
    <name type="scientific">Acidithiobacillus caldus (strain ATCC 51756 / DSM 8584 / KU)</name>
    <dbReference type="NCBI Taxonomy" id="637389"/>
    <lineage>
        <taxon>Bacteria</taxon>
        <taxon>Pseudomonadati</taxon>
        <taxon>Pseudomonadota</taxon>
        <taxon>Acidithiobacillia</taxon>
        <taxon>Acidithiobacillales</taxon>
        <taxon>Acidithiobacillaceae</taxon>
        <taxon>Acidithiobacillus</taxon>
    </lineage>
</organism>
<evidence type="ECO:0000313" key="2">
    <source>
        <dbReference type="EMBL" id="AIA56677.1"/>
    </source>
</evidence>
<reference evidence="2" key="2">
    <citation type="submission" date="2013-05" db="EMBL/GenBank/DDBJ databases">
        <title>Genomic Architecture and Gene Repertoire of the Mobilome of Extreme Acidophile Acidithiobacillus caldus.</title>
        <authorList>
            <person name="Acuna L.G."/>
            <person name="Covarrubias P.A."/>
            <person name="Cardenas J.P."/>
            <person name="Haristoy J.J."/>
            <person name="Flores R."/>
            <person name="Nunez H."/>
            <person name="Riadi G."/>
            <person name="Shmaryahu A."/>
            <person name="Valdes J."/>
            <person name="Dopson M."/>
            <person name="Rawlings D.E."/>
            <person name="Banfield J."/>
            <person name="Holmes D.S."/>
            <person name="Quatrini R."/>
        </authorList>
    </citation>
    <scope>NUCLEOTIDE SEQUENCE</scope>
    <source>
        <strain evidence="2">ATCC 51756</strain>
        <plasmid evidence="2">megap mpAca1.1</plasmid>
    </source>
</reference>
<evidence type="ECO:0000313" key="3">
    <source>
        <dbReference type="Proteomes" id="UP000005522"/>
    </source>
</evidence>
<protein>
    <recommendedName>
        <fullName evidence="4">Transposase</fullName>
    </recommendedName>
</protein>
<dbReference type="Proteomes" id="UP000005522">
    <property type="component" value="Chromosome"/>
</dbReference>
<dbReference type="KEGG" id="acz:Acaty_c0203"/>
<dbReference type="KEGG" id="acz:Acaty_m0104"/>
<dbReference type="AlphaFoldDB" id="C6NTY2"/>
<proteinExistence type="predicted"/>
<dbReference type="EMBL" id="CP005986">
    <property type="protein sequence ID" value="AIA54094.1"/>
    <property type="molecule type" value="Genomic_DNA"/>
</dbReference>
<evidence type="ECO:0008006" key="4">
    <source>
        <dbReference type="Google" id="ProtNLM"/>
    </source>
</evidence>
<reference evidence="2 3" key="1">
    <citation type="journal article" date="2009" name="J. Bacteriol.">
        <title>Draft genome sequence of the extremely acidophilic bacterium Acidithiobacillus caldus ATCC 51756 reveals metabolic versatility in the genus Acidithiobacillus.</title>
        <authorList>
            <person name="Valdes J."/>
            <person name="Quatrini R."/>
            <person name="Hallberg K."/>
            <person name="Dopson M."/>
            <person name="Valenzuela P.D."/>
            <person name="Holmes D.S."/>
        </authorList>
    </citation>
    <scope>NUCLEOTIDE SEQUENCE [LARGE SCALE GENOMIC DNA]</scope>
    <source>
        <strain evidence="2">ATCC 51756</strain>
        <strain evidence="3">ATCC 51756 / DSM 8584 / KU</strain>
        <plasmid evidence="2">megap mpAca1.1</plasmid>
        <plasmid evidence="3">megaPlasmid mpAca1.1</plasmid>
    </source>
</reference>
<evidence type="ECO:0000313" key="1">
    <source>
        <dbReference type="EMBL" id="AIA54094.1"/>
    </source>
</evidence>
<accession>C6NTY2</accession>
<dbReference type="Proteomes" id="UP000005522">
    <property type="component" value="Plasmid megap mpAca1.1"/>
</dbReference>
<dbReference type="RefSeq" id="WP_004870081.1">
    <property type="nucleotide sequence ID" value="NZ_CP005986.1"/>
</dbReference>
<gene>
    <name evidence="1" type="ORF">Acaty_c0203</name>
    <name evidence="2" type="ORF">Acaty_m0104</name>
</gene>
<sequence length="43" mass="5120">MYSYEEHIRAVEWYVECGKRAATILCLGYPSKNALNAWYREYA</sequence>
<keyword evidence="2" id="KW-0614">Plasmid</keyword>
<name>C6NTY2_ACICK</name>
<geneLocation type="plasmid" evidence="2">
    <name>megap mpAca1.1</name>
</geneLocation>
<geneLocation type="plasmid" evidence="3">
    <name>megaPlasmid mpAca1.1</name>
</geneLocation>
<dbReference type="EMBL" id="CP005987">
    <property type="protein sequence ID" value="AIA56677.1"/>
    <property type="molecule type" value="Genomic_DNA"/>
</dbReference>
<dbReference type="GeneID" id="92933297"/>
<dbReference type="HOGENOM" id="CLU_203056_0_0_6"/>
<dbReference type="eggNOG" id="COG2963">
    <property type="taxonomic scope" value="Bacteria"/>
</dbReference>